<keyword evidence="3" id="KW-0963">Cytoplasm</keyword>
<sequence>MLEFSWDKIEKLNEADIDIDNANYYCQLFLDANVEDWDDNDRLKHVFQITQTLLNLKWEQWKLSETSLSDKISEINNLKDQIRELEQENKDLQKAISASGLDRGSIGETRRLEFKVVKLQSELESLRIAKDASFKEKEELLNEKGDLERKVELVSKENKELQERCEYLHLQLQDRPSFFGKSNDEANYRKEISSLRAKIRGLEDEKQNLWSDVNRLESNLRQASMEIDRATDDYVKMKEALTEADKSHAEKSAECSMLRAQLANLSEKIGHPDETNNLIMSAVEQKIEEWKEIHSLKKQLTDATNEVEKSTTLLNELAKQANENEFDPSSRKAERIVVLRKQLQEKENLNTELEKRLELAEEAAQSQANEVTILEKQLKRYEEGEYGLSEAIAELKATRLQLNSKERQLEEVCRLASQAESSLNEINLENEHLRSKLGIPLIEKIDLNGYRRQKRAEVEEDRAVNIILQKEIEKLEDERLELKRKLRTLARQLGQQYGSSDLHVDGVLLGNLNQVSEEVMSTQSILVVSASRSSQKTKSSPTQDDLADLPEVWKARFKVLDEELVQALKQIEEEHKKHDKLETRLKQITEAQRDLSEEKKQSKSNSITKTEKREVANNKLKVKNEIIQLDCPSLDKLLAALDARNMVEDIDSGQFLKSRVDQLEGANQELRSNLRDIRMSSALYEVKLNEAHNRIKQLESQLESVDLLNNNTPSQTFIEGQSPLPKDINPDTAKVILSLEEHLLTMMKDISDKNTQLAYIDNQMEAARRKYSVCKHHQGLLYRDFYNERQTWKKEKEKLEQRLECSEMRVNELEVHKSELHHLQDILSSLGDSSGDKEQSESSPIKQKIADQSRQILLLRVNEVGLRRRYLATREREVALSKVKFRLKITKIVISYLNFPSLTIKSDFHFSDNHTIENTNLKSDIFQLESAVIARLNYYARCKETAAFQMQKLQKTLDRCVPEDELNNLRNEYETLAIKYKELLENGSNSVNYQLALKSTQANLDTLKKQHDELKEQLTIEKERRYLLENSINQLKSNVTVKSDQVENDVTDTNIAKRLALIEMKELNERERANHTQIILNTVQDANHQLELRNRELENKFTEITKSLIELQQTEKILRQELTKAVPISEHQEIETKNTELEQTNLKLRHEVEQLKEVALISMNQHQNLEDQLNSQSTEIQNLREQMTELESKDDSKANLAQLHRLVTRIQISESTALRRLASTQVKVNRLENDLLKAEKRLIQKEKELTNVYDKSHRREKRLRETITSLRQRYAGSIPLIQQEKLSLRLTETLRKCISIQLALDEALNDKIKKESIIEGYEERKKLTSDIQDILKQYNEEHKNHDINKNLEKKLLDWQERLSELRVSESTQRRQVERLKEKVRHLESIVQNQEKQLNELELENSRLVKELDQREIQWEQREAELECAIEKNTISNVCGQTMFLCSVVLAFLTLRNILILIMWLQLTNDPLNNKNIHFVSELDLFDFIKKIRLKVDFYIHRNLPNNLFKYINTENMDEFKSIPNLLADEDIETVCNQVDHKDNFNEISKSIPLNSEQPLSTCVEESVQDYNHQTMNKLKNENTTLRKRLTQLLQLLHLQDIKLQNAINHCSTTQNPDIQSTLAGLRANMELLQRRLNGKDESLARVNELLKQAYEANEKSNDRHNQEIAILQNKLQNKMEEQLLQLAQNVESVGRNEISNVHLMELKKRLYELEESLNEQNQAVFRQAEQTKVIRQECDLWQLKYNQLQTKTETMKANMENLHREETMKLTSQIEQLQKELDKSNVKLNEYNNEVKRWKAEANKSPSVMQRQLAERLRTDLLEKDKQIRALSKALGELRHDLVAQAEQAVLATNLMQPIQCAPPFQEVNEGKTIDETVVSPVSANPIESAILPQSAKTNHEMKISKDKEKILKLEDLNKKLELECKNLNNQMERIKCTRTLNTPQQKIDELIRKNRMLEEENNRLRMIPEKPYQDNRDIKISLDMRSSLTNEWEARKRLEAEINKLKEQLSKKSSEFTSIQKQLDLTRNALERTNRQNEYLREKVNEVWGPGAIPDESNDLTIEQNKKEIRNRSLNSCISERVDLHQQVEELQSEVERLRRAQRMSAGLPPGTMSMNTDTMLIKSADMRNKILTERIDDLEKQLLDKGFVSPSKLQLEQAIRRDLLRLNNENIELKFELEALRSDTTRYKTRVHDLQVYVDLLKQEKEALRSGQNLDKSFNSDSSTMSSIKRIGESGKSPKELEKIIVCLKKVLKRCQAENERLKCAPGPVSHNELKQYKTEIKRLKNELETAQLTVGSKLFNRRLANEQGTAKLMHQYDSLRKDYEEVLSKNQEMAGQIEYLRQEVDKLQKPPEQSNNNKQPS</sequence>
<evidence type="ECO:0000256" key="8">
    <source>
        <dbReference type="SAM" id="Coils"/>
    </source>
</evidence>
<feature type="coiled-coil region" evidence="8">
    <location>
        <begin position="2075"/>
        <end position="2185"/>
    </location>
</feature>
<feature type="compositionally biased region" description="Basic and acidic residues" evidence="9">
    <location>
        <begin position="592"/>
        <end position="601"/>
    </location>
</feature>
<protein>
    <submittedName>
        <fullName evidence="10">Centrosomal protein of 290 kDa</fullName>
    </submittedName>
</protein>
<dbReference type="STRING" id="6185.A0A094ZGX1"/>
<feature type="coiled-coil region" evidence="8">
    <location>
        <begin position="653"/>
        <end position="708"/>
    </location>
</feature>
<keyword evidence="6" id="KW-0206">Cytoskeleton</keyword>
<feature type="coiled-coil region" evidence="8">
    <location>
        <begin position="1080"/>
        <end position="1255"/>
    </location>
</feature>
<feature type="coiled-coil region" evidence="8">
    <location>
        <begin position="782"/>
        <end position="816"/>
    </location>
</feature>
<proteinExistence type="predicted"/>
<organism evidence="10">
    <name type="scientific">Schistosoma haematobium</name>
    <name type="common">Blood fluke</name>
    <dbReference type="NCBI Taxonomy" id="6185"/>
    <lineage>
        <taxon>Eukaryota</taxon>
        <taxon>Metazoa</taxon>
        <taxon>Spiralia</taxon>
        <taxon>Lophotrochozoa</taxon>
        <taxon>Platyhelminthes</taxon>
        <taxon>Trematoda</taxon>
        <taxon>Digenea</taxon>
        <taxon>Strigeidida</taxon>
        <taxon>Schistosomatoidea</taxon>
        <taxon>Schistosomatidae</taxon>
        <taxon>Schistosoma</taxon>
    </lineage>
</organism>
<feature type="coiled-coil region" evidence="8">
    <location>
        <begin position="68"/>
        <end position="268"/>
    </location>
</feature>
<evidence type="ECO:0000256" key="5">
    <source>
        <dbReference type="ARBA" id="ARBA00023054"/>
    </source>
</evidence>
<feature type="coiled-coil region" evidence="8">
    <location>
        <begin position="2247"/>
        <end position="2296"/>
    </location>
</feature>
<dbReference type="Gene3D" id="1.10.287.1490">
    <property type="match status" value="1"/>
</dbReference>
<feature type="region of interest" description="Disordered" evidence="9">
    <location>
        <begin position="2215"/>
        <end position="2235"/>
    </location>
</feature>
<gene>
    <name evidence="10" type="ORF">MS3_00218</name>
</gene>
<dbReference type="GO" id="GO:0005813">
    <property type="term" value="C:centrosome"/>
    <property type="evidence" value="ECO:0007669"/>
    <property type="project" value="UniProtKB-SubCell"/>
</dbReference>
<dbReference type="PANTHER" id="PTHR18879:SF20">
    <property type="entry name" value="CENTROSOMAL PROTEIN OF 290 KDA"/>
    <property type="match status" value="1"/>
</dbReference>
<feature type="coiled-coil region" evidence="8">
    <location>
        <begin position="1348"/>
        <end position="1417"/>
    </location>
</feature>
<feature type="coiled-coil region" evidence="8">
    <location>
        <begin position="1904"/>
        <end position="2044"/>
    </location>
</feature>
<name>A0A094ZGX1_SCHHA</name>
<feature type="coiled-coil region" evidence="8">
    <location>
        <begin position="966"/>
        <end position="1024"/>
    </location>
</feature>
<feature type="coiled-coil region" evidence="8">
    <location>
        <begin position="293"/>
        <end position="492"/>
    </location>
</feature>
<feature type="region of interest" description="Disordered" evidence="9">
    <location>
        <begin position="592"/>
        <end position="612"/>
    </location>
</feature>
<evidence type="ECO:0000256" key="3">
    <source>
        <dbReference type="ARBA" id="ARBA00022490"/>
    </source>
</evidence>
<feature type="compositionally biased region" description="Polar residues" evidence="9">
    <location>
        <begin position="2215"/>
        <end position="2229"/>
    </location>
</feature>
<evidence type="ECO:0000256" key="7">
    <source>
        <dbReference type="ARBA" id="ARBA00023273"/>
    </source>
</evidence>
<dbReference type="EMBL" id="KL250492">
    <property type="protein sequence ID" value="KGB32114.1"/>
    <property type="molecule type" value="Genomic_DNA"/>
</dbReference>
<dbReference type="GO" id="GO:0030030">
    <property type="term" value="P:cell projection organization"/>
    <property type="evidence" value="ECO:0007669"/>
    <property type="project" value="UniProtKB-KW"/>
</dbReference>
<evidence type="ECO:0000256" key="6">
    <source>
        <dbReference type="ARBA" id="ARBA00023212"/>
    </source>
</evidence>
<accession>A0A094ZGX1</accession>
<evidence type="ECO:0000256" key="9">
    <source>
        <dbReference type="SAM" id="MobiDB-lite"/>
    </source>
</evidence>
<evidence type="ECO:0000256" key="1">
    <source>
        <dbReference type="ARBA" id="ARBA00004120"/>
    </source>
</evidence>
<evidence type="ECO:0000256" key="2">
    <source>
        <dbReference type="ARBA" id="ARBA00004300"/>
    </source>
</evidence>
<feature type="coiled-coil region" evidence="8">
    <location>
        <begin position="1622"/>
        <end position="1834"/>
    </location>
</feature>
<dbReference type="InterPro" id="IPR026201">
    <property type="entry name" value="Cep290"/>
</dbReference>
<evidence type="ECO:0000313" key="10">
    <source>
        <dbReference type="EMBL" id="KGB32114.1"/>
    </source>
</evidence>
<keyword evidence="5 8" id="KW-0175">Coiled coil</keyword>
<keyword evidence="7" id="KW-0966">Cell projection</keyword>
<keyword evidence="4" id="KW-0970">Cilium biogenesis/degradation</keyword>
<evidence type="ECO:0000256" key="4">
    <source>
        <dbReference type="ARBA" id="ARBA00022794"/>
    </source>
</evidence>
<dbReference type="PANTHER" id="PTHR18879">
    <property type="entry name" value="CENTROSOMAL PROTEIN OF 290 KDA"/>
    <property type="match status" value="1"/>
</dbReference>
<reference evidence="10" key="1">
    <citation type="journal article" date="2012" name="Nat. Genet.">
        <title>Whole-genome sequence of Schistosoma haematobium.</title>
        <authorList>
            <person name="Young N.D."/>
            <person name="Jex A.R."/>
            <person name="Li B."/>
            <person name="Liu S."/>
            <person name="Yang L."/>
            <person name="Xiong Z."/>
            <person name="Li Y."/>
            <person name="Cantacessi C."/>
            <person name="Hall R.S."/>
            <person name="Xu X."/>
            <person name="Chen F."/>
            <person name="Wu X."/>
            <person name="Zerlotini A."/>
            <person name="Oliveira G."/>
            <person name="Hofmann A."/>
            <person name="Zhang G."/>
            <person name="Fang X."/>
            <person name="Kang Y."/>
            <person name="Campbell B.E."/>
            <person name="Loukas A."/>
            <person name="Ranganathan S."/>
            <person name="Rollinson D."/>
            <person name="Rinaldi G."/>
            <person name="Brindley P.J."/>
            <person name="Yang H."/>
            <person name="Wang J."/>
            <person name="Wang J."/>
            <person name="Gasser R.B."/>
        </authorList>
    </citation>
    <scope>NUCLEOTIDE SEQUENCE [LARGE SCALE GENOMIC DNA]</scope>
</reference>
<comment type="subcellular location">
    <subcellularLocation>
        <location evidence="1">Cytoplasm</location>
        <location evidence="1">Cytoskeleton</location>
        <location evidence="1">Cilium basal body</location>
    </subcellularLocation>
    <subcellularLocation>
        <location evidence="2">Cytoplasm</location>
        <location evidence="2">Cytoskeleton</location>
        <location evidence="2">Microtubule organizing center</location>
        <location evidence="2">Centrosome</location>
    </subcellularLocation>
</comment>